<dbReference type="CDD" id="cd17662">
    <property type="entry name" value="PFA-DSP_Oca4"/>
    <property type="match status" value="1"/>
</dbReference>
<dbReference type="eggNOG" id="KOG1572">
    <property type="taxonomic scope" value="Eukaryota"/>
</dbReference>
<protein>
    <submittedName>
        <fullName evidence="2">Uncharacterized protein</fullName>
    </submittedName>
</protein>
<dbReference type="HOGENOM" id="CLU_036633_0_0_1"/>
<dbReference type="Proteomes" id="UP000005220">
    <property type="component" value="Chromosome 10"/>
</dbReference>
<accession>H2B122</accession>
<keyword evidence="3" id="KW-1185">Reference proteome</keyword>
<dbReference type="GO" id="GO:0016791">
    <property type="term" value="F:phosphatase activity"/>
    <property type="evidence" value="ECO:0007669"/>
    <property type="project" value="TreeGrafter"/>
</dbReference>
<dbReference type="GeneID" id="13886551"/>
<evidence type="ECO:0000313" key="3">
    <source>
        <dbReference type="Proteomes" id="UP000005220"/>
    </source>
</evidence>
<dbReference type="RefSeq" id="XP_003959457.1">
    <property type="nucleotide sequence ID" value="XM_003959408.1"/>
</dbReference>
<dbReference type="InterPro" id="IPR004861">
    <property type="entry name" value="Siw14-like"/>
</dbReference>
<dbReference type="FunCoup" id="H2B122">
    <property type="interactions" value="48"/>
</dbReference>
<dbReference type="Gene3D" id="3.90.190.10">
    <property type="entry name" value="Protein tyrosine phosphatase superfamily"/>
    <property type="match status" value="1"/>
</dbReference>
<dbReference type="InParanoid" id="H2B122"/>
<dbReference type="PANTHER" id="PTHR31126">
    <property type="entry name" value="TYROSINE-PROTEIN PHOSPHATASE"/>
    <property type="match status" value="1"/>
</dbReference>
<proteinExistence type="predicted"/>
<dbReference type="STRING" id="1071382.H2B122"/>
<evidence type="ECO:0000313" key="2">
    <source>
        <dbReference type="EMBL" id="CCF60322.1"/>
    </source>
</evidence>
<dbReference type="KEGG" id="kaf:KAFR_0J02580"/>
<dbReference type="AlphaFoldDB" id="H2B122"/>
<gene>
    <name evidence="2" type="primary">KAFR0J02580</name>
    <name evidence="2" type="ORF">KAFR_0J02580</name>
</gene>
<sequence length="375" mass="43447">MLVPPASFGIAEEGIYRCSKVETLNLSFLETLNLKTVIYIGGQEPSKFFKQFFNRFSIEWFLIRTADFSNAGAPVNSSTSQDRGNEENALNINDEMVKSDVRTPPDAHSATDRTDEKHISKTGSEVRTKKHLSYSLTDNDEQMLIKSSCLKKAFRKLLNSDSYNTLLVDKTGLIIGILRKIQKWHISSILNEYRLYAGKNQSYYSETFLELIQIRIEQDIEDTDDNMLYNRNALENLKLAGNTEVLEQRTNNTVDITEEDLMKSPEVPQRLISIMKRVEAFDQQNPLSEDSGIVSKELARSTSNLGIFGNRYRFAFTKRENGDYDYYKPQKSENAVTLKLPKESKLPEWFKFQRDLWEQENVPEEHHFYKEHIFV</sequence>
<organism evidence="2 3">
    <name type="scientific">Kazachstania africana (strain ATCC 22294 / BCRC 22015 / CBS 2517 / CECT 1963 / NBRC 1671 / NRRL Y-8276)</name>
    <name type="common">Yeast</name>
    <name type="synonym">Kluyveromyces africanus</name>
    <dbReference type="NCBI Taxonomy" id="1071382"/>
    <lineage>
        <taxon>Eukaryota</taxon>
        <taxon>Fungi</taxon>
        <taxon>Dikarya</taxon>
        <taxon>Ascomycota</taxon>
        <taxon>Saccharomycotina</taxon>
        <taxon>Saccharomycetes</taxon>
        <taxon>Saccharomycetales</taxon>
        <taxon>Saccharomycetaceae</taxon>
        <taxon>Kazachstania</taxon>
    </lineage>
</organism>
<dbReference type="Pfam" id="PF03162">
    <property type="entry name" value="Y_phosphatase2"/>
    <property type="match status" value="1"/>
</dbReference>
<reference evidence="2 3" key="1">
    <citation type="journal article" date="2011" name="Proc. Natl. Acad. Sci. U.S.A.">
        <title>Evolutionary erosion of yeast sex chromosomes by mating-type switching accidents.</title>
        <authorList>
            <person name="Gordon J.L."/>
            <person name="Armisen D."/>
            <person name="Proux-Wera E."/>
            <person name="Oheigeartaigh S.S."/>
            <person name="Byrne K.P."/>
            <person name="Wolfe K.H."/>
        </authorList>
    </citation>
    <scope>NUCLEOTIDE SEQUENCE [LARGE SCALE GENOMIC DNA]</scope>
    <source>
        <strain evidence="3">ATCC 22294 / BCRC 22015 / CBS 2517 / CECT 1963 / NBRC 1671 / NRRL Y-8276</strain>
    </source>
</reference>
<dbReference type="InterPro" id="IPR029021">
    <property type="entry name" value="Prot-tyrosine_phosphatase-like"/>
</dbReference>
<dbReference type="EMBL" id="HE650830">
    <property type="protein sequence ID" value="CCF60322.1"/>
    <property type="molecule type" value="Genomic_DNA"/>
</dbReference>
<name>H2B122_KAZAF</name>
<dbReference type="SUPFAM" id="SSF52799">
    <property type="entry name" value="(Phosphotyrosine protein) phosphatases II"/>
    <property type="match status" value="1"/>
</dbReference>
<evidence type="ECO:0000256" key="1">
    <source>
        <dbReference type="SAM" id="MobiDB-lite"/>
    </source>
</evidence>
<dbReference type="PANTHER" id="PTHR31126:SF70">
    <property type="entry name" value="PROTEIN OCA4"/>
    <property type="match status" value="1"/>
</dbReference>
<dbReference type="OrthoDB" id="6375174at2759"/>
<feature type="region of interest" description="Disordered" evidence="1">
    <location>
        <begin position="100"/>
        <end position="126"/>
    </location>
</feature>